<reference evidence="19" key="1">
    <citation type="submission" date="2023-07" db="EMBL/GenBank/DDBJ databases">
        <title>A chromosome-level genome assembly of Lolium multiflorum.</title>
        <authorList>
            <person name="Chen Y."/>
            <person name="Copetti D."/>
            <person name="Kolliker R."/>
            <person name="Studer B."/>
        </authorList>
    </citation>
    <scope>NUCLEOTIDE SEQUENCE</scope>
    <source>
        <strain evidence="19">02402/16</strain>
        <tissue evidence="19">Leaf</tissue>
    </source>
</reference>
<keyword evidence="8 14" id="KW-0067">ATP-binding</keyword>
<dbReference type="PROSITE" id="PS01187">
    <property type="entry name" value="EGF_CA"/>
    <property type="match status" value="1"/>
</dbReference>
<keyword evidence="13" id="KW-0245">EGF-like domain</keyword>
<dbReference type="CDD" id="cd00054">
    <property type="entry name" value="EGF_CA"/>
    <property type="match status" value="1"/>
</dbReference>
<dbReference type="FunFam" id="3.30.200.20:FF:000043">
    <property type="entry name" value="Wall-associated receptor kinase 2"/>
    <property type="match status" value="1"/>
</dbReference>
<dbReference type="InterPro" id="IPR000152">
    <property type="entry name" value="EGF-type_Asp/Asn_hydroxyl_site"/>
</dbReference>
<dbReference type="InterPro" id="IPR017441">
    <property type="entry name" value="Protein_kinase_ATP_BS"/>
</dbReference>
<dbReference type="SUPFAM" id="SSF57196">
    <property type="entry name" value="EGF/Laminin"/>
    <property type="match status" value="1"/>
</dbReference>
<dbReference type="Pfam" id="PF13947">
    <property type="entry name" value="GUB_WAK_bind"/>
    <property type="match status" value="1"/>
</dbReference>
<evidence type="ECO:0000256" key="7">
    <source>
        <dbReference type="ARBA" id="ARBA00022777"/>
    </source>
</evidence>
<keyword evidence="10 15" id="KW-0472">Membrane</keyword>
<evidence type="ECO:0000256" key="2">
    <source>
        <dbReference type="ARBA" id="ARBA00022527"/>
    </source>
</evidence>
<dbReference type="GO" id="GO:0005886">
    <property type="term" value="C:plasma membrane"/>
    <property type="evidence" value="ECO:0007669"/>
    <property type="project" value="TreeGrafter"/>
</dbReference>
<evidence type="ECO:0000256" key="11">
    <source>
        <dbReference type="ARBA" id="ARBA00023157"/>
    </source>
</evidence>
<dbReference type="SMART" id="SM00220">
    <property type="entry name" value="S_TKc"/>
    <property type="match status" value="1"/>
</dbReference>
<keyword evidence="9 15" id="KW-1133">Transmembrane helix</keyword>
<dbReference type="EMBL" id="JAUUTY010000004">
    <property type="protein sequence ID" value="KAK1650234.1"/>
    <property type="molecule type" value="Genomic_DNA"/>
</dbReference>
<dbReference type="AlphaFoldDB" id="A0AAD8SDZ4"/>
<dbReference type="PROSITE" id="PS50026">
    <property type="entry name" value="EGF_3"/>
    <property type="match status" value="1"/>
</dbReference>
<feature type="chain" id="PRO_5041974109" description="Protein kinase domain-containing protein" evidence="16">
    <location>
        <begin position="28"/>
        <end position="781"/>
    </location>
</feature>
<evidence type="ECO:0000256" key="14">
    <source>
        <dbReference type="PROSITE-ProRule" id="PRU10141"/>
    </source>
</evidence>
<keyword evidence="3" id="KW-0808">Transferase</keyword>
<evidence type="ECO:0000259" key="18">
    <source>
        <dbReference type="PROSITE" id="PS50026"/>
    </source>
</evidence>
<dbReference type="FunFam" id="1.10.510.10:FF:000084">
    <property type="entry name" value="Wall-associated receptor kinase 2"/>
    <property type="match status" value="1"/>
</dbReference>
<accession>A0AAD8SDZ4</accession>
<dbReference type="InterPro" id="IPR001881">
    <property type="entry name" value="EGF-like_Ca-bd_dom"/>
</dbReference>
<evidence type="ECO:0000256" key="3">
    <source>
        <dbReference type="ARBA" id="ARBA00022679"/>
    </source>
</evidence>
<dbReference type="PROSITE" id="PS50011">
    <property type="entry name" value="PROTEIN_KINASE_DOM"/>
    <property type="match status" value="1"/>
</dbReference>
<dbReference type="GO" id="GO:0004674">
    <property type="term" value="F:protein serine/threonine kinase activity"/>
    <property type="evidence" value="ECO:0007669"/>
    <property type="project" value="UniProtKB-KW"/>
</dbReference>
<evidence type="ECO:0000256" key="15">
    <source>
        <dbReference type="SAM" id="Phobius"/>
    </source>
</evidence>
<dbReference type="Proteomes" id="UP001231189">
    <property type="component" value="Unassembled WGS sequence"/>
</dbReference>
<feature type="domain" description="EGF-like" evidence="18">
    <location>
        <begin position="328"/>
        <end position="365"/>
    </location>
</feature>
<keyword evidence="4 15" id="KW-0812">Transmembrane</keyword>
<dbReference type="InterPro" id="IPR045274">
    <property type="entry name" value="WAK-like"/>
</dbReference>
<dbReference type="InterPro" id="IPR000719">
    <property type="entry name" value="Prot_kinase_dom"/>
</dbReference>
<dbReference type="GO" id="GO:0030247">
    <property type="term" value="F:polysaccharide binding"/>
    <property type="evidence" value="ECO:0007669"/>
    <property type="project" value="InterPro"/>
</dbReference>
<keyword evidence="20" id="KW-1185">Reference proteome</keyword>
<keyword evidence="11" id="KW-1015">Disulfide bond</keyword>
<keyword evidence="12" id="KW-0325">Glycoprotein</keyword>
<dbReference type="PROSITE" id="PS00108">
    <property type="entry name" value="PROTEIN_KINASE_ST"/>
    <property type="match status" value="1"/>
</dbReference>
<protein>
    <recommendedName>
        <fullName evidence="21">Protein kinase domain-containing protein</fullName>
    </recommendedName>
</protein>
<feature type="transmembrane region" description="Helical" evidence="15">
    <location>
        <begin position="384"/>
        <end position="407"/>
    </location>
</feature>
<sequence length="781" mass="83923">MGSTSAAPLISLAAVLLPFLSLQHAVAASSAGLPNCLTSCGDVSSVPYPFGIGAGCYHSPGFNLTCDRTHDPPRLLLGDEAVFHVLNISLANATVRAARIGGINITSLDSVGAGRTAWRGLGGDGGPYALSDGSNEMLIVRCCDVLAQLTSGESGSGNVTISGCASFCPGTASGRSLLSLSDGRCTGVGCCQMPIRIGRSSYEVQYRRLDVSRPPEHDSAGVPLVLIAEQGWLQQQAASTRGAPLPVNLDETPVPVLLGWAVGSAPLGQDSTPLDNSTCSGNAAPSRSACKSRHSSCRDVATAVRSGYVCDCQQGYAGNPYLADGCQDVNECERPEDYGCFGECINQPGTFQCRCPPGTQGNHTQRNGCAVSPLPPASSSSTGLSVGIGVSSGLALILMALLIVVLTRKHKHRKAKKVRERFFQQNRGQLLQQLVAQRADIAERMIIPLEELERATNNFDKARELGGGGHGTVYKGILSDLHVVAIKRSKIAVKREIDEFINEVAILSQINHRNVVKLFGCCLETEVPLLVYEFIPNGTLYDHLHVIGPRSLSWQDRLRIAIEMARAIAYLHSAVSVPIIHRDIKSTNVLLDDTLTSKVADFGASRHIPVDRSGITTKVQGTIGYLDPTYYYTRRLTEKSDVYSFGVILVELLTRKKPFSYMSLEDEGLVAHFATLLTKGNLTDILDLQVTEEGGKEVEEVAALAATCITLTGEDRPTMRQVEMALESIQASGGHVAAIQKSEEDIKERNLPTTQGARNNQEVTRIYSLEDEFMLSARYPR</sequence>
<dbReference type="Gene3D" id="1.10.510.10">
    <property type="entry name" value="Transferase(Phosphotransferase) domain 1"/>
    <property type="match status" value="1"/>
</dbReference>
<name>A0AAD8SDZ4_LOLMU</name>
<dbReference type="CDD" id="cd14066">
    <property type="entry name" value="STKc_IRAK"/>
    <property type="match status" value="1"/>
</dbReference>
<evidence type="ECO:0000256" key="1">
    <source>
        <dbReference type="ARBA" id="ARBA00004479"/>
    </source>
</evidence>
<dbReference type="InterPro" id="IPR000742">
    <property type="entry name" value="EGF"/>
</dbReference>
<dbReference type="SMART" id="SM00181">
    <property type="entry name" value="EGF"/>
    <property type="match status" value="2"/>
</dbReference>
<feature type="domain" description="Protein kinase" evidence="17">
    <location>
        <begin position="459"/>
        <end position="738"/>
    </location>
</feature>
<evidence type="ECO:0008006" key="21">
    <source>
        <dbReference type="Google" id="ProtNLM"/>
    </source>
</evidence>
<organism evidence="19 20">
    <name type="scientific">Lolium multiflorum</name>
    <name type="common">Italian ryegrass</name>
    <name type="synonym">Lolium perenne subsp. multiflorum</name>
    <dbReference type="NCBI Taxonomy" id="4521"/>
    <lineage>
        <taxon>Eukaryota</taxon>
        <taxon>Viridiplantae</taxon>
        <taxon>Streptophyta</taxon>
        <taxon>Embryophyta</taxon>
        <taxon>Tracheophyta</taxon>
        <taxon>Spermatophyta</taxon>
        <taxon>Magnoliopsida</taxon>
        <taxon>Liliopsida</taxon>
        <taxon>Poales</taxon>
        <taxon>Poaceae</taxon>
        <taxon>BOP clade</taxon>
        <taxon>Pooideae</taxon>
        <taxon>Poodae</taxon>
        <taxon>Poeae</taxon>
        <taxon>Poeae Chloroplast Group 2 (Poeae type)</taxon>
        <taxon>Loliodinae</taxon>
        <taxon>Loliinae</taxon>
        <taxon>Lolium</taxon>
    </lineage>
</organism>
<dbReference type="InterPro" id="IPR025287">
    <property type="entry name" value="WAK_GUB"/>
</dbReference>
<dbReference type="SMART" id="SM00179">
    <property type="entry name" value="EGF_CA"/>
    <property type="match status" value="1"/>
</dbReference>
<keyword evidence="5 16" id="KW-0732">Signal</keyword>
<dbReference type="Gene3D" id="3.30.200.20">
    <property type="entry name" value="Phosphorylase Kinase, domain 1"/>
    <property type="match status" value="1"/>
</dbReference>
<dbReference type="FunFam" id="2.10.25.10:FF:000355">
    <property type="entry name" value="Wall-associated receptor kinase 3"/>
    <property type="match status" value="1"/>
</dbReference>
<keyword evidence="2" id="KW-0723">Serine/threonine-protein kinase</keyword>
<evidence type="ECO:0000256" key="10">
    <source>
        <dbReference type="ARBA" id="ARBA00023136"/>
    </source>
</evidence>
<dbReference type="Gene3D" id="2.10.25.10">
    <property type="entry name" value="Laminin"/>
    <property type="match status" value="1"/>
</dbReference>
<feature type="binding site" evidence="14">
    <location>
        <position position="494"/>
    </location>
    <ligand>
        <name>ATP</name>
        <dbReference type="ChEBI" id="CHEBI:30616"/>
    </ligand>
</feature>
<evidence type="ECO:0000256" key="4">
    <source>
        <dbReference type="ARBA" id="ARBA00022692"/>
    </source>
</evidence>
<evidence type="ECO:0000256" key="9">
    <source>
        <dbReference type="ARBA" id="ARBA00022989"/>
    </source>
</evidence>
<evidence type="ECO:0000313" key="19">
    <source>
        <dbReference type="EMBL" id="KAK1650234.1"/>
    </source>
</evidence>
<dbReference type="GO" id="GO:0005509">
    <property type="term" value="F:calcium ion binding"/>
    <property type="evidence" value="ECO:0007669"/>
    <property type="project" value="InterPro"/>
</dbReference>
<evidence type="ECO:0000256" key="5">
    <source>
        <dbReference type="ARBA" id="ARBA00022729"/>
    </source>
</evidence>
<dbReference type="SUPFAM" id="SSF56112">
    <property type="entry name" value="Protein kinase-like (PK-like)"/>
    <property type="match status" value="1"/>
</dbReference>
<comment type="subcellular location">
    <subcellularLocation>
        <location evidence="1">Membrane</location>
        <topology evidence="1">Single-pass type I membrane protein</topology>
    </subcellularLocation>
</comment>
<evidence type="ECO:0000256" key="16">
    <source>
        <dbReference type="SAM" id="SignalP"/>
    </source>
</evidence>
<dbReference type="InterPro" id="IPR008271">
    <property type="entry name" value="Ser/Thr_kinase_AS"/>
</dbReference>
<dbReference type="GO" id="GO:0005524">
    <property type="term" value="F:ATP binding"/>
    <property type="evidence" value="ECO:0007669"/>
    <property type="project" value="UniProtKB-UniRule"/>
</dbReference>
<feature type="signal peptide" evidence="16">
    <location>
        <begin position="1"/>
        <end position="27"/>
    </location>
</feature>
<evidence type="ECO:0000259" key="17">
    <source>
        <dbReference type="PROSITE" id="PS50011"/>
    </source>
</evidence>
<dbReference type="PANTHER" id="PTHR27005">
    <property type="entry name" value="WALL-ASSOCIATED RECEPTOR KINASE-LIKE 21"/>
    <property type="match status" value="1"/>
</dbReference>
<evidence type="ECO:0000256" key="8">
    <source>
        <dbReference type="ARBA" id="ARBA00022840"/>
    </source>
</evidence>
<dbReference type="PROSITE" id="PS00010">
    <property type="entry name" value="ASX_HYDROXYL"/>
    <property type="match status" value="1"/>
</dbReference>
<evidence type="ECO:0000313" key="20">
    <source>
        <dbReference type="Proteomes" id="UP001231189"/>
    </source>
</evidence>
<comment type="caution">
    <text evidence="19">The sequence shown here is derived from an EMBL/GenBank/DDBJ whole genome shotgun (WGS) entry which is preliminary data.</text>
</comment>
<keyword evidence="7" id="KW-0418">Kinase</keyword>
<comment type="caution">
    <text evidence="13">Lacks conserved residue(s) required for the propagation of feature annotation.</text>
</comment>
<proteinExistence type="predicted"/>
<dbReference type="PANTHER" id="PTHR27005:SF215">
    <property type="entry name" value="OS09G0562600 PROTEIN"/>
    <property type="match status" value="1"/>
</dbReference>
<evidence type="ECO:0000256" key="12">
    <source>
        <dbReference type="ARBA" id="ARBA00023180"/>
    </source>
</evidence>
<gene>
    <name evidence="19" type="ORF">QYE76_068039</name>
</gene>
<dbReference type="Pfam" id="PF07714">
    <property type="entry name" value="PK_Tyr_Ser-Thr"/>
    <property type="match status" value="1"/>
</dbReference>
<dbReference type="InterPro" id="IPR011009">
    <property type="entry name" value="Kinase-like_dom_sf"/>
</dbReference>
<dbReference type="PROSITE" id="PS00107">
    <property type="entry name" value="PROTEIN_KINASE_ATP"/>
    <property type="match status" value="1"/>
</dbReference>
<dbReference type="InterPro" id="IPR018097">
    <property type="entry name" value="EGF_Ca-bd_CS"/>
</dbReference>
<dbReference type="InterPro" id="IPR001245">
    <property type="entry name" value="Ser-Thr/Tyr_kinase_cat_dom"/>
</dbReference>
<evidence type="ECO:0000256" key="6">
    <source>
        <dbReference type="ARBA" id="ARBA00022741"/>
    </source>
</evidence>
<evidence type="ECO:0000256" key="13">
    <source>
        <dbReference type="PROSITE-ProRule" id="PRU00076"/>
    </source>
</evidence>
<keyword evidence="6 14" id="KW-0547">Nucleotide-binding</keyword>
<dbReference type="GO" id="GO:0007166">
    <property type="term" value="P:cell surface receptor signaling pathway"/>
    <property type="evidence" value="ECO:0007669"/>
    <property type="project" value="InterPro"/>
</dbReference>